<dbReference type="InParanoid" id="A0A369JUJ3"/>
<feature type="compositionally biased region" description="Polar residues" evidence="1">
    <location>
        <begin position="52"/>
        <end position="62"/>
    </location>
</feature>
<dbReference type="EMBL" id="LUEZ02000050">
    <property type="protein sequence ID" value="RDB22426.1"/>
    <property type="molecule type" value="Genomic_DNA"/>
</dbReference>
<evidence type="ECO:0000313" key="2">
    <source>
        <dbReference type="EMBL" id="RDB22426.1"/>
    </source>
</evidence>
<feature type="region of interest" description="Disordered" evidence="1">
    <location>
        <begin position="20"/>
        <end position="89"/>
    </location>
</feature>
<accession>A0A369JUJ3</accession>
<reference evidence="2" key="1">
    <citation type="submission" date="2018-04" db="EMBL/GenBank/DDBJ databases">
        <title>Whole genome sequencing of Hypsizygus marmoreus.</title>
        <authorList>
            <person name="Choi I.-G."/>
            <person name="Min B."/>
            <person name="Kim J.-G."/>
            <person name="Kim S."/>
            <person name="Oh Y.-L."/>
            <person name="Kong W.-S."/>
            <person name="Park H."/>
            <person name="Jeong J."/>
            <person name="Song E.-S."/>
        </authorList>
    </citation>
    <scope>NUCLEOTIDE SEQUENCE [LARGE SCALE GENOMIC DNA]</scope>
    <source>
        <strain evidence="2">51987-8</strain>
    </source>
</reference>
<organism evidence="2 3">
    <name type="scientific">Hypsizygus marmoreus</name>
    <name type="common">White beech mushroom</name>
    <name type="synonym">Agaricus marmoreus</name>
    <dbReference type="NCBI Taxonomy" id="39966"/>
    <lineage>
        <taxon>Eukaryota</taxon>
        <taxon>Fungi</taxon>
        <taxon>Dikarya</taxon>
        <taxon>Basidiomycota</taxon>
        <taxon>Agaricomycotina</taxon>
        <taxon>Agaricomycetes</taxon>
        <taxon>Agaricomycetidae</taxon>
        <taxon>Agaricales</taxon>
        <taxon>Tricholomatineae</taxon>
        <taxon>Lyophyllaceae</taxon>
        <taxon>Hypsizygus</taxon>
    </lineage>
</organism>
<dbReference type="Proteomes" id="UP000076154">
    <property type="component" value="Unassembled WGS sequence"/>
</dbReference>
<feature type="compositionally biased region" description="Polar residues" evidence="1">
    <location>
        <begin position="73"/>
        <end position="82"/>
    </location>
</feature>
<evidence type="ECO:0000313" key="3">
    <source>
        <dbReference type="Proteomes" id="UP000076154"/>
    </source>
</evidence>
<proteinExistence type="predicted"/>
<comment type="caution">
    <text evidence="2">The sequence shown here is derived from an EMBL/GenBank/DDBJ whole genome shotgun (WGS) entry which is preliminary data.</text>
</comment>
<evidence type="ECO:0000256" key="1">
    <source>
        <dbReference type="SAM" id="MobiDB-lite"/>
    </source>
</evidence>
<keyword evidence="3" id="KW-1185">Reference proteome</keyword>
<protein>
    <submittedName>
        <fullName evidence="2">Uncharacterized protein</fullName>
    </submittedName>
</protein>
<sequence>MAFIMKAIQSLFKLYKRTNSTVSTELPSKPRIETPASLHTRKAQPSIEEAESQTQHATSAGTLTIDGDANSAPAESQTNTSPEFPVTPL</sequence>
<name>A0A369JUJ3_HYPMA</name>
<dbReference type="AlphaFoldDB" id="A0A369JUJ3"/>
<gene>
    <name evidence="2" type="ORF">Hypma_010425</name>
</gene>